<keyword evidence="3" id="KW-1185">Reference proteome</keyword>
<evidence type="ECO:0000313" key="2">
    <source>
        <dbReference type="EMBL" id="AHI18784.1"/>
    </source>
</evidence>
<evidence type="ECO:0000313" key="3">
    <source>
        <dbReference type="Proteomes" id="UP000019226"/>
    </source>
</evidence>
<evidence type="ECO:0000256" key="1">
    <source>
        <dbReference type="SAM" id="Phobius"/>
    </source>
</evidence>
<organism evidence="2 3">
    <name type="scientific">Corynebacterium casei LMG S-19264</name>
    <dbReference type="NCBI Taxonomy" id="1285583"/>
    <lineage>
        <taxon>Bacteria</taxon>
        <taxon>Bacillati</taxon>
        <taxon>Actinomycetota</taxon>
        <taxon>Actinomycetes</taxon>
        <taxon>Mycobacteriales</taxon>
        <taxon>Corynebacteriaceae</taxon>
        <taxon>Corynebacterium</taxon>
    </lineage>
</organism>
<feature type="transmembrane region" description="Helical" evidence="1">
    <location>
        <begin position="112"/>
        <end position="131"/>
    </location>
</feature>
<reference evidence="3" key="1">
    <citation type="submission" date="2013-02" db="EMBL/GenBank/DDBJ databases">
        <title>The complete genome sequence of Corynebacterium casei LMG S-19264 (=DSM 44701).</title>
        <authorList>
            <person name="Ruckert C."/>
            <person name="Albersmeier A."/>
            <person name="Kalinowski J."/>
        </authorList>
    </citation>
    <scope>NUCLEOTIDE SEQUENCE [LARGE SCALE GENOMIC DNA]</scope>
    <source>
        <strain evidence="3">LMG S-19264</strain>
    </source>
</reference>
<name>A0ABN4C877_9CORY</name>
<sequence>MATTSASTPREGSGKGGQSVPLFFISYGLLLAVWAAVSYQTVNMEWGGIILFVGVAIFAVLTALHSWNFRKSVSGNARVRRTYIYCLVFFLVTSVFTVWFWVRPAEHDTSAWMTTVVAIIQTLPLFIAGWLNSESGKKHKY</sequence>
<protein>
    <recommendedName>
        <fullName evidence="4">Integral membrane protein</fullName>
    </recommendedName>
</protein>
<keyword evidence="1" id="KW-0812">Transmembrane</keyword>
<feature type="transmembrane region" description="Helical" evidence="1">
    <location>
        <begin position="20"/>
        <end position="37"/>
    </location>
</feature>
<dbReference type="GeneID" id="82876409"/>
<dbReference type="Proteomes" id="UP000019226">
    <property type="component" value="Chromosome"/>
</dbReference>
<dbReference type="EMBL" id="CP004350">
    <property type="protein sequence ID" value="AHI18784.1"/>
    <property type="molecule type" value="Genomic_DNA"/>
</dbReference>
<proteinExistence type="predicted"/>
<feature type="transmembrane region" description="Helical" evidence="1">
    <location>
        <begin position="82"/>
        <end position="100"/>
    </location>
</feature>
<gene>
    <name evidence="2" type="ORF">CCASEI_00995</name>
</gene>
<evidence type="ECO:0008006" key="4">
    <source>
        <dbReference type="Google" id="ProtNLM"/>
    </source>
</evidence>
<keyword evidence="1" id="KW-1133">Transmembrane helix</keyword>
<keyword evidence="1" id="KW-0472">Membrane</keyword>
<accession>A0ABN4C877</accession>
<feature type="transmembrane region" description="Helical" evidence="1">
    <location>
        <begin position="49"/>
        <end position="70"/>
    </location>
</feature>
<dbReference type="RefSeq" id="WP_006823836.1">
    <property type="nucleotide sequence ID" value="NZ_CP004350.1"/>
</dbReference>